<evidence type="ECO:0000313" key="2">
    <source>
        <dbReference type="Proteomes" id="UP000799324"/>
    </source>
</evidence>
<dbReference type="Proteomes" id="UP000799324">
    <property type="component" value="Unassembled WGS sequence"/>
</dbReference>
<dbReference type="OrthoDB" id="1859733at2759"/>
<dbReference type="InterPro" id="IPR021851">
    <property type="entry name" value="DUF3455"/>
</dbReference>
<organism evidence="1 2">
    <name type="scientific">Lophiostoma macrostomum CBS 122681</name>
    <dbReference type="NCBI Taxonomy" id="1314788"/>
    <lineage>
        <taxon>Eukaryota</taxon>
        <taxon>Fungi</taxon>
        <taxon>Dikarya</taxon>
        <taxon>Ascomycota</taxon>
        <taxon>Pezizomycotina</taxon>
        <taxon>Dothideomycetes</taxon>
        <taxon>Pleosporomycetidae</taxon>
        <taxon>Pleosporales</taxon>
        <taxon>Lophiostomataceae</taxon>
        <taxon>Lophiostoma</taxon>
    </lineage>
</organism>
<accession>A0A6A6SHI7</accession>
<keyword evidence="2" id="KW-1185">Reference proteome</keyword>
<dbReference type="EMBL" id="MU004731">
    <property type="protein sequence ID" value="KAF2647030.1"/>
    <property type="molecule type" value="Genomic_DNA"/>
</dbReference>
<protein>
    <recommendedName>
        <fullName evidence="3">Malate dehydrogenase</fullName>
    </recommendedName>
</protein>
<proteinExistence type="predicted"/>
<dbReference type="PANTHER" id="PTHR35567">
    <property type="entry name" value="MALATE DEHYDROGENASE (AFU_ORTHOLOGUE AFUA_2G13800)"/>
    <property type="match status" value="1"/>
</dbReference>
<reference evidence="1" key="1">
    <citation type="journal article" date="2020" name="Stud. Mycol.">
        <title>101 Dothideomycetes genomes: a test case for predicting lifestyles and emergence of pathogens.</title>
        <authorList>
            <person name="Haridas S."/>
            <person name="Albert R."/>
            <person name="Binder M."/>
            <person name="Bloem J."/>
            <person name="Labutti K."/>
            <person name="Salamov A."/>
            <person name="Andreopoulos B."/>
            <person name="Baker S."/>
            <person name="Barry K."/>
            <person name="Bills G."/>
            <person name="Bluhm B."/>
            <person name="Cannon C."/>
            <person name="Castanera R."/>
            <person name="Culley D."/>
            <person name="Daum C."/>
            <person name="Ezra D."/>
            <person name="Gonzalez J."/>
            <person name="Henrissat B."/>
            <person name="Kuo A."/>
            <person name="Liang C."/>
            <person name="Lipzen A."/>
            <person name="Lutzoni F."/>
            <person name="Magnuson J."/>
            <person name="Mondo S."/>
            <person name="Nolan M."/>
            <person name="Ohm R."/>
            <person name="Pangilinan J."/>
            <person name="Park H.-J."/>
            <person name="Ramirez L."/>
            <person name="Alfaro M."/>
            <person name="Sun H."/>
            <person name="Tritt A."/>
            <person name="Yoshinaga Y."/>
            <person name="Zwiers L.-H."/>
            <person name="Turgeon B."/>
            <person name="Goodwin S."/>
            <person name="Spatafora J."/>
            <person name="Crous P."/>
            <person name="Grigoriev I."/>
        </authorList>
    </citation>
    <scope>NUCLEOTIDE SEQUENCE</scope>
    <source>
        <strain evidence="1">CBS 122681</strain>
    </source>
</reference>
<evidence type="ECO:0008006" key="3">
    <source>
        <dbReference type="Google" id="ProtNLM"/>
    </source>
</evidence>
<evidence type="ECO:0000313" key="1">
    <source>
        <dbReference type="EMBL" id="KAF2647030.1"/>
    </source>
</evidence>
<sequence length="168" mass="17380">QLSFVTIGRGVQNYTCPSGATKPVQNGTNGGAVAQLFDVTSIIASSQAEGQNSLLGPLNDQFPKVCFHHFNAAGTPVFDCGDKGIILGLKLEAVDAPVGAQASANGAKAVPWLNLAAKEGSRDITKVIRVVTAGGSPPSGCAGYYPEDVISVDYAAQYWFFNNGTLSS</sequence>
<dbReference type="PANTHER" id="PTHR35567:SF1">
    <property type="entry name" value="CONSERVED FUNGAL PROTEIN (AFU_ORTHOLOGUE AFUA_1G14230)"/>
    <property type="match status" value="1"/>
</dbReference>
<dbReference type="Pfam" id="PF11937">
    <property type="entry name" value="DUF3455"/>
    <property type="match status" value="1"/>
</dbReference>
<name>A0A6A6SHI7_9PLEO</name>
<feature type="non-terminal residue" evidence="1">
    <location>
        <position position="1"/>
    </location>
</feature>
<dbReference type="AlphaFoldDB" id="A0A6A6SHI7"/>
<gene>
    <name evidence="1" type="ORF">K491DRAFT_615333</name>
</gene>